<evidence type="ECO:0000256" key="1">
    <source>
        <dbReference type="ARBA" id="ARBA00005594"/>
    </source>
</evidence>
<evidence type="ECO:0000259" key="14">
    <source>
        <dbReference type="Pfam" id="PF20974"/>
    </source>
</evidence>
<feature type="domain" description="Glutamyl/glutaminyl-tRNA synthetase class Ib anti-codon binding" evidence="13">
    <location>
        <begin position="341"/>
        <end position="441"/>
    </location>
</feature>
<evidence type="ECO:0000313" key="17">
    <source>
        <dbReference type="Proteomes" id="UP000285906"/>
    </source>
</evidence>
<dbReference type="Gene3D" id="2.40.240.10">
    <property type="entry name" value="Ribosomal Protein L25, Chain P"/>
    <property type="match status" value="2"/>
</dbReference>
<evidence type="ECO:0000313" key="16">
    <source>
        <dbReference type="EMBL" id="RKE86593.1"/>
    </source>
</evidence>
<evidence type="ECO:0000256" key="3">
    <source>
        <dbReference type="ARBA" id="ARBA00022490"/>
    </source>
</evidence>
<dbReference type="InterPro" id="IPR011035">
    <property type="entry name" value="Ribosomal_bL25/Gln-tRNA_synth"/>
</dbReference>
<evidence type="ECO:0000256" key="8">
    <source>
        <dbReference type="ARBA" id="ARBA00023146"/>
    </source>
</evidence>
<dbReference type="PROSITE" id="PS00178">
    <property type="entry name" value="AA_TRNA_LIGASE_I"/>
    <property type="match status" value="1"/>
</dbReference>
<dbReference type="Pfam" id="PF03950">
    <property type="entry name" value="tRNA-synt_1c_C"/>
    <property type="match status" value="1"/>
</dbReference>
<dbReference type="PRINTS" id="PR00987">
    <property type="entry name" value="TRNASYNTHGLU"/>
</dbReference>
<reference evidence="15" key="4">
    <citation type="submission" date="2024-05" db="EMBL/GenBank/DDBJ databases">
        <authorList>
            <person name="Sun Q."/>
            <person name="Sedlacek I."/>
        </authorList>
    </citation>
    <scope>NUCLEOTIDE SEQUENCE</scope>
    <source>
        <strain evidence="15">CCM 8490</strain>
    </source>
</reference>
<dbReference type="InterPro" id="IPR020059">
    <property type="entry name" value="Glu/Gln-tRNA-synth_Ib_codon-bd"/>
</dbReference>
<dbReference type="GO" id="GO:0006425">
    <property type="term" value="P:glutaminyl-tRNA aminoacylation"/>
    <property type="evidence" value="ECO:0007669"/>
    <property type="project" value="UniProtKB-UniRule"/>
</dbReference>
<dbReference type="Proteomes" id="UP000658202">
    <property type="component" value="Unassembled WGS sequence"/>
</dbReference>
<dbReference type="Pfam" id="PF00749">
    <property type="entry name" value="tRNA-synt_1c"/>
    <property type="match status" value="1"/>
</dbReference>
<keyword evidence="3" id="KW-0963">Cytoplasm</keyword>
<feature type="domain" description="tRNA synthetases class I (E and Q) anti-codon binding" evidence="14">
    <location>
        <begin position="460"/>
        <end position="534"/>
    </location>
</feature>
<dbReference type="InterPro" id="IPR050132">
    <property type="entry name" value="Gln/Glu-tRNA_Ligase"/>
</dbReference>
<dbReference type="PANTHER" id="PTHR43097:SF5">
    <property type="entry name" value="GLUTAMATE--TRNA LIGASE"/>
    <property type="match status" value="1"/>
</dbReference>
<evidence type="ECO:0000256" key="5">
    <source>
        <dbReference type="ARBA" id="ARBA00022741"/>
    </source>
</evidence>
<comment type="similarity">
    <text evidence="1 11">Belongs to the class-I aminoacyl-tRNA synthetase family.</text>
</comment>
<sequence>MEEEKKSLNFIEQIIEDDLENGLDASKLRFRFPPEPNGYLHIGHTKAICINFGLGQKYNAPVNLRFDDTNPAKEEQEFVDSIKADIDWLGFKYDQELYTSDYFEQLYIWAVEMIKEGKAYVDEQSSEEITAQRKNPFEPGVNSPFRDRPVEESLELFEKMKNGEFEEGAMSLRAKIDMASPNMNMRDPVMYRILKKPHHRTGEKWKIYPMYDWAHGESDYIEQISHSLCSLEFENHRPLYEWYLDQVYDNESVAPKQREFARMNVSYMVTSKRKLQRLVQEGVTTGWDDPRMPTISGLRRKGYTPASIKNFIERVGVAKRENLIDIQLLEFSVREDLNKVATRVMAVVNPVKLIIDNYPEDKEEWLETENNPEDENAGTRQVPFSRELYIEREDFQEEADKKFFRLKLGGEVRLKAGYIIKAERVEKDDKGQITTIFATYDEDSRSGSGTEASLRKVKGTLHWVSAKHALPIEIRTYERLFTTEQPDAEKEVDFMNFINPQSLRISHGFAEPSLKDATLDDHFQFQRIGYYIKDRDSSDDQLVFNRTVTLKDGYKP</sequence>
<keyword evidence="7 11" id="KW-0648">Protein biosynthesis</keyword>
<evidence type="ECO:0000259" key="13">
    <source>
        <dbReference type="Pfam" id="PF03950"/>
    </source>
</evidence>
<evidence type="ECO:0000256" key="2">
    <source>
        <dbReference type="ARBA" id="ARBA00012836"/>
    </source>
</evidence>
<proteinExistence type="inferred from homology"/>
<evidence type="ECO:0000256" key="10">
    <source>
        <dbReference type="NCBIfam" id="TIGR00440"/>
    </source>
</evidence>
<reference evidence="16 17" key="2">
    <citation type="submission" date="2018-09" db="EMBL/GenBank/DDBJ databases">
        <title>Genomic Encyclopedia of Archaeal and Bacterial Type Strains, Phase II (KMG-II): from individual species to whole genera.</title>
        <authorList>
            <person name="Goeker M."/>
        </authorList>
    </citation>
    <scope>NUCLEOTIDE SEQUENCE [LARGE SCALE GENOMIC DNA]</scope>
    <source>
        <strain evidence="16 17">DSM 27620</strain>
    </source>
</reference>
<evidence type="ECO:0000313" key="18">
    <source>
        <dbReference type="Proteomes" id="UP000658202"/>
    </source>
</evidence>
<keyword evidence="4 11" id="KW-0436">Ligase</keyword>
<evidence type="ECO:0000256" key="7">
    <source>
        <dbReference type="ARBA" id="ARBA00022917"/>
    </source>
</evidence>
<dbReference type="SUPFAM" id="SSF50715">
    <property type="entry name" value="Ribosomal protein L25-like"/>
    <property type="match status" value="1"/>
</dbReference>
<evidence type="ECO:0000313" key="15">
    <source>
        <dbReference type="EMBL" id="GGG63335.1"/>
    </source>
</evidence>
<dbReference type="InterPro" id="IPR001412">
    <property type="entry name" value="aa-tRNA-synth_I_CS"/>
</dbReference>
<accession>A0A420D758</accession>
<dbReference type="SUPFAM" id="SSF52374">
    <property type="entry name" value="Nucleotidylyl transferase"/>
    <property type="match status" value="1"/>
</dbReference>
<gene>
    <name evidence="15" type="primary">glnS</name>
    <name evidence="16" type="ORF">BXY58_2408</name>
    <name evidence="15" type="ORF">GCM10007332_26870</name>
</gene>
<keyword evidence="18" id="KW-1185">Reference proteome</keyword>
<dbReference type="InterPro" id="IPR020056">
    <property type="entry name" value="Rbsml_bL25/Gln-tRNA_synth_N"/>
</dbReference>
<dbReference type="AlphaFoldDB" id="A0A420D758"/>
<reference evidence="15" key="1">
    <citation type="journal article" date="2014" name="Int. J. Syst. Evol. Microbiol.">
        <title>Complete genome of a new Firmicutes species belonging to the dominant human colonic microbiota ('Ruminococcus bicirculans') reveals two chromosomes and a selective capacity to utilize plant glucans.</title>
        <authorList>
            <consortium name="NISC Comparative Sequencing Program"/>
            <person name="Wegmann U."/>
            <person name="Louis P."/>
            <person name="Goesmann A."/>
            <person name="Henrissat B."/>
            <person name="Duncan S.H."/>
            <person name="Flint H.J."/>
        </authorList>
    </citation>
    <scope>NUCLEOTIDE SEQUENCE</scope>
    <source>
        <strain evidence="15">CCM 8490</strain>
    </source>
</reference>
<dbReference type="InterPro" id="IPR014729">
    <property type="entry name" value="Rossmann-like_a/b/a_fold"/>
</dbReference>
<organism evidence="16 17">
    <name type="scientific">Epilithonimonas arachidiradicis</name>
    <dbReference type="NCBI Taxonomy" id="1617282"/>
    <lineage>
        <taxon>Bacteria</taxon>
        <taxon>Pseudomonadati</taxon>
        <taxon>Bacteroidota</taxon>
        <taxon>Flavobacteriia</taxon>
        <taxon>Flavobacteriales</taxon>
        <taxon>Weeksellaceae</taxon>
        <taxon>Chryseobacterium group</taxon>
        <taxon>Epilithonimonas</taxon>
    </lineage>
</organism>
<dbReference type="EC" id="6.1.1.18" evidence="2 10"/>
<keyword evidence="6 11" id="KW-0067">ATP-binding</keyword>
<dbReference type="Proteomes" id="UP000285906">
    <property type="component" value="Unassembled WGS sequence"/>
</dbReference>
<reference evidence="18" key="3">
    <citation type="journal article" date="2019" name="Int. J. Syst. Evol. Microbiol.">
        <title>The Global Catalogue of Microorganisms (GCM) 10K type strain sequencing project: providing services to taxonomists for standard genome sequencing and annotation.</title>
        <authorList>
            <consortium name="The Broad Institute Genomics Platform"/>
            <consortium name="The Broad Institute Genome Sequencing Center for Infectious Disease"/>
            <person name="Wu L."/>
            <person name="Ma J."/>
        </authorList>
    </citation>
    <scope>NUCLEOTIDE SEQUENCE [LARGE SCALE GENOMIC DNA]</scope>
    <source>
        <strain evidence="18">CCM 8490</strain>
    </source>
</reference>
<dbReference type="GO" id="GO:0004819">
    <property type="term" value="F:glutamine-tRNA ligase activity"/>
    <property type="evidence" value="ECO:0007669"/>
    <property type="project" value="UniProtKB-UniRule"/>
</dbReference>
<dbReference type="InterPro" id="IPR049437">
    <property type="entry name" value="tRNA-synt_1c_C2"/>
</dbReference>
<evidence type="ECO:0000256" key="6">
    <source>
        <dbReference type="ARBA" id="ARBA00022840"/>
    </source>
</evidence>
<dbReference type="EMBL" id="RAQH01000007">
    <property type="protein sequence ID" value="RKE86593.1"/>
    <property type="molecule type" value="Genomic_DNA"/>
</dbReference>
<evidence type="ECO:0000256" key="4">
    <source>
        <dbReference type="ARBA" id="ARBA00022598"/>
    </source>
</evidence>
<keyword evidence="8 11" id="KW-0030">Aminoacyl-tRNA synthetase</keyword>
<evidence type="ECO:0000256" key="11">
    <source>
        <dbReference type="RuleBase" id="RU363037"/>
    </source>
</evidence>
<dbReference type="FunFam" id="3.40.50.620:FF:000037">
    <property type="entry name" value="Glutamine--tRNA ligase cytoplasmic"/>
    <property type="match status" value="1"/>
</dbReference>
<dbReference type="InterPro" id="IPR004514">
    <property type="entry name" value="Gln-tRNA-synth"/>
</dbReference>
<dbReference type="PANTHER" id="PTHR43097">
    <property type="entry name" value="GLUTAMINE-TRNA LIGASE"/>
    <property type="match status" value="1"/>
</dbReference>
<dbReference type="GO" id="GO:0005829">
    <property type="term" value="C:cytosol"/>
    <property type="evidence" value="ECO:0007669"/>
    <property type="project" value="TreeGrafter"/>
</dbReference>
<dbReference type="Pfam" id="PF20974">
    <property type="entry name" value="tRNA-synt_1c_C2"/>
    <property type="match status" value="1"/>
</dbReference>
<protein>
    <recommendedName>
        <fullName evidence="2 10">Glutamine--tRNA ligase</fullName>
        <ecNumber evidence="2 10">6.1.1.18</ecNumber>
    </recommendedName>
</protein>
<comment type="caution">
    <text evidence="16">The sequence shown here is derived from an EMBL/GenBank/DDBJ whole genome shotgun (WGS) entry which is preliminary data.</text>
</comment>
<evidence type="ECO:0000256" key="9">
    <source>
        <dbReference type="ARBA" id="ARBA00048270"/>
    </source>
</evidence>
<dbReference type="GO" id="GO:0005524">
    <property type="term" value="F:ATP binding"/>
    <property type="evidence" value="ECO:0007669"/>
    <property type="project" value="UniProtKB-KW"/>
</dbReference>
<dbReference type="FunFam" id="2.40.240.10:FF:000001">
    <property type="entry name" value="Glutamine--tRNA ligase"/>
    <property type="match status" value="1"/>
</dbReference>
<dbReference type="NCBIfam" id="NF011291">
    <property type="entry name" value="PRK14703.1"/>
    <property type="match status" value="1"/>
</dbReference>
<dbReference type="NCBIfam" id="TIGR00440">
    <property type="entry name" value="glnS"/>
    <property type="match status" value="1"/>
</dbReference>
<dbReference type="Gene3D" id="3.40.50.620">
    <property type="entry name" value="HUPs"/>
    <property type="match status" value="1"/>
</dbReference>
<keyword evidence="5 11" id="KW-0547">Nucleotide-binding</keyword>
<dbReference type="RefSeq" id="WP_120214014.1">
    <property type="nucleotide sequence ID" value="NZ_BMCW01000006.1"/>
</dbReference>
<name>A0A420D758_9FLAO</name>
<feature type="domain" description="Glutamyl/glutaminyl-tRNA synthetase class Ib catalytic" evidence="12">
    <location>
        <begin position="27"/>
        <end position="338"/>
    </location>
</feature>
<comment type="catalytic activity">
    <reaction evidence="9">
        <text>tRNA(Gln) + L-glutamine + ATP = L-glutaminyl-tRNA(Gln) + AMP + diphosphate</text>
        <dbReference type="Rhea" id="RHEA:20121"/>
        <dbReference type="Rhea" id="RHEA-COMP:9662"/>
        <dbReference type="Rhea" id="RHEA-COMP:9681"/>
        <dbReference type="ChEBI" id="CHEBI:30616"/>
        <dbReference type="ChEBI" id="CHEBI:33019"/>
        <dbReference type="ChEBI" id="CHEBI:58359"/>
        <dbReference type="ChEBI" id="CHEBI:78442"/>
        <dbReference type="ChEBI" id="CHEBI:78521"/>
        <dbReference type="ChEBI" id="CHEBI:456215"/>
        <dbReference type="EC" id="6.1.1.18"/>
    </reaction>
</comment>
<dbReference type="OrthoDB" id="9801560at2"/>
<dbReference type="EMBL" id="BMCW01000006">
    <property type="protein sequence ID" value="GGG63335.1"/>
    <property type="molecule type" value="Genomic_DNA"/>
</dbReference>
<evidence type="ECO:0000259" key="12">
    <source>
        <dbReference type="Pfam" id="PF00749"/>
    </source>
</evidence>
<dbReference type="InterPro" id="IPR000924">
    <property type="entry name" value="Glu/Gln-tRNA-synth"/>
</dbReference>
<dbReference type="InterPro" id="IPR020058">
    <property type="entry name" value="Glu/Gln-tRNA-synth_Ib_cat-dom"/>
</dbReference>